<evidence type="ECO:0008006" key="6">
    <source>
        <dbReference type="Google" id="ProtNLM"/>
    </source>
</evidence>
<feature type="signal peptide" evidence="3">
    <location>
        <begin position="1"/>
        <end position="28"/>
    </location>
</feature>
<proteinExistence type="predicted"/>
<name>A0ABT3SHW9_9MYCO</name>
<gene>
    <name evidence="4" type="ORF">ORI27_20705</name>
</gene>
<feature type="region of interest" description="Disordered" evidence="1">
    <location>
        <begin position="595"/>
        <end position="618"/>
    </location>
</feature>
<dbReference type="Gene3D" id="2.60.120.260">
    <property type="entry name" value="Galactose-binding domain-like"/>
    <property type="match status" value="1"/>
</dbReference>
<evidence type="ECO:0000256" key="1">
    <source>
        <dbReference type="SAM" id="MobiDB-lite"/>
    </source>
</evidence>
<accession>A0ABT3SHW9</accession>
<keyword evidence="5" id="KW-1185">Reference proteome</keyword>
<organism evidence="4 5">
    <name type="scientific">Mycobacterium pinniadriaticum</name>
    <dbReference type="NCBI Taxonomy" id="2994102"/>
    <lineage>
        <taxon>Bacteria</taxon>
        <taxon>Bacillati</taxon>
        <taxon>Actinomycetota</taxon>
        <taxon>Actinomycetes</taxon>
        <taxon>Mycobacteriales</taxon>
        <taxon>Mycobacteriaceae</taxon>
        <taxon>Mycobacterium</taxon>
    </lineage>
</organism>
<protein>
    <recommendedName>
        <fullName evidence="6">Cellulose biosynthesis cyclic di-GMP-binding regulatory protein BcsB</fullName>
    </recommendedName>
</protein>
<keyword evidence="2" id="KW-1133">Transmembrane helix</keyword>
<evidence type="ECO:0000313" key="4">
    <source>
        <dbReference type="EMBL" id="MCX2939122.1"/>
    </source>
</evidence>
<feature type="chain" id="PRO_5045681938" description="Cellulose biosynthesis cyclic di-GMP-binding regulatory protein BcsB" evidence="3">
    <location>
        <begin position="29"/>
        <end position="668"/>
    </location>
</feature>
<evidence type="ECO:0000256" key="2">
    <source>
        <dbReference type="SAM" id="Phobius"/>
    </source>
</evidence>
<keyword evidence="3" id="KW-0732">Signal</keyword>
<dbReference type="EMBL" id="JAPJDO010000020">
    <property type="protein sequence ID" value="MCX2939122.1"/>
    <property type="molecule type" value="Genomic_DNA"/>
</dbReference>
<feature type="transmembrane region" description="Helical" evidence="2">
    <location>
        <begin position="626"/>
        <end position="646"/>
    </location>
</feature>
<evidence type="ECO:0000256" key="3">
    <source>
        <dbReference type="SAM" id="SignalP"/>
    </source>
</evidence>
<keyword evidence="2" id="KW-0812">Transmembrane</keyword>
<sequence>MRPRLLLRVGAFTAVMALLVWVAPPSNAEPDDDPGSALATTLSLAAVGSETSLWFFGDATSASLSFPVPPGLIPDTLNATVDLPFPMRSGILSVMQDDRLISRIGLPLADLAPVVIPLGGLDVVDDSASVTLRLTSLAEDGYCLDQLNPVGLIDSSITYAGTEVPPTNVADFLPPILRVLTIGVPSTPSQAESDAAVQLAAAVQARYRTQEPRVILAPLADGATTIDVAPQPMERQIVIKEGPDAGLSLTGPAPQLLISGPPDKLTNQTRLLTDPSLNMAVSTKVTASELHPSPPLPGDSTTLAQLGQPSLSNASVSPQVGIALDQTRFGHPSQGFRLHLMGSYTPVPSDLGAQLTASVDGEIFDSWSVERAGAIDHWVEVPDRLLSRYTNLVIGIETSGHTGRCNEFRPITLTINGDTVVESTPAQPPIPAGFLSLPQALMPRMQVGLGTQNFADTARATQIIVGLQHLSVMPLQTQVTSLKQAIDSTDPAILVSPDSWEDSSVVLPVSDRDRQLTLKGFGDSDQETTLTLDPGIRFGSLQTVIDGQRSLLVATSNGAPEQLDELLRWLDDDPKGWSKLRGSVVVAVEGQAPQLVPGRTPQSVYGPPVSPENDQKSGQTAAAVPAWWTAVGVTTAIVIAVGAFWLGGRRSRRSHGNSHRAHKRDETT</sequence>
<keyword evidence="2" id="KW-0472">Membrane</keyword>
<evidence type="ECO:0000313" key="5">
    <source>
        <dbReference type="Proteomes" id="UP001300745"/>
    </source>
</evidence>
<dbReference type="RefSeq" id="WP_265998902.1">
    <property type="nucleotide sequence ID" value="NZ_JAPJDN010000020.1"/>
</dbReference>
<comment type="caution">
    <text evidence="4">The sequence shown here is derived from an EMBL/GenBank/DDBJ whole genome shotgun (WGS) entry which is preliminary data.</text>
</comment>
<feature type="region of interest" description="Disordered" evidence="1">
    <location>
        <begin position="287"/>
        <end position="306"/>
    </location>
</feature>
<dbReference type="Proteomes" id="UP001300745">
    <property type="component" value="Unassembled WGS sequence"/>
</dbReference>
<reference evidence="4 5" key="1">
    <citation type="submission" date="2022-11" db="EMBL/GenBank/DDBJ databases">
        <title>Mycobacterium sp. nov.</title>
        <authorList>
            <person name="Papic B."/>
            <person name="Spicic S."/>
            <person name="Duvnjak S."/>
        </authorList>
    </citation>
    <scope>NUCLEOTIDE SEQUENCE [LARGE SCALE GENOMIC DNA]</scope>
    <source>
        <strain evidence="4 5">CVI_P4</strain>
    </source>
</reference>